<protein>
    <recommendedName>
        <fullName evidence="4">Peptidyl-prolyl cis-trans isomerase</fullName>
        <ecNumber evidence="4">5.2.1.8</ecNumber>
    </recommendedName>
</protein>
<dbReference type="EC" id="5.2.1.8" evidence="4"/>
<comment type="catalytic activity">
    <reaction evidence="1 3 4">
        <text>[protein]-peptidylproline (omega=180) = [protein]-peptidylproline (omega=0)</text>
        <dbReference type="Rhea" id="RHEA:16237"/>
        <dbReference type="Rhea" id="RHEA-COMP:10747"/>
        <dbReference type="Rhea" id="RHEA-COMP:10748"/>
        <dbReference type="ChEBI" id="CHEBI:83833"/>
        <dbReference type="ChEBI" id="CHEBI:83834"/>
        <dbReference type="EC" id="5.2.1.8"/>
    </reaction>
</comment>
<name>A0A1D3UHE7_TANFO</name>
<evidence type="ECO:0000256" key="5">
    <source>
        <dbReference type="SAM" id="SignalP"/>
    </source>
</evidence>
<feature type="signal peptide" evidence="5">
    <location>
        <begin position="1"/>
        <end position="17"/>
    </location>
</feature>
<dbReference type="SUPFAM" id="SSF54534">
    <property type="entry name" value="FKBP-like"/>
    <property type="match status" value="1"/>
</dbReference>
<sequence length="196" mass="21571" precursor="true">MKKNVFCLITLFAVLFAAVSCDKKDDDEAGQAWKLANEQAFNAIKNNPAYTEFKSPGNEGSIYYKVLRKGTGTKPIFYTSTVKVYSKGWFVADSKERGITNGMMFQKWLAEDGIPATLKVSELLSKNGVTVSFKGIQAALQKMVEGDKWEIWIPYQLGGGKSKASTLTLGFGGASRPPIPAYSTLVFEIEVVEVMQ</sequence>
<evidence type="ECO:0000313" key="10">
    <source>
        <dbReference type="Proteomes" id="UP000219259"/>
    </source>
</evidence>
<keyword evidence="5" id="KW-0732">Signal</keyword>
<dbReference type="AlphaFoldDB" id="A0A1D3UHE7"/>
<feature type="domain" description="PPIase FKBP-type" evidence="6">
    <location>
        <begin position="79"/>
        <end position="195"/>
    </location>
</feature>
<dbReference type="Proteomes" id="UP000219259">
    <property type="component" value="Unassembled WGS sequence"/>
</dbReference>
<dbReference type="InterPro" id="IPR046357">
    <property type="entry name" value="PPIase_dom_sf"/>
</dbReference>
<evidence type="ECO:0000256" key="1">
    <source>
        <dbReference type="ARBA" id="ARBA00000971"/>
    </source>
</evidence>
<feature type="chain" id="PRO_5014267170" description="Peptidyl-prolyl cis-trans isomerase" evidence="5">
    <location>
        <begin position="18"/>
        <end position="196"/>
    </location>
</feature>
<dbReference type="InterPro" id="IPR001179">
    <property type="entry name" value="PPIase_FKBP_dom"/>
</dbReference>
<dbReference type="OrthoDB" id="9814548at2"/>
<gene>
    <name evidence="8" type="primary">fklB_1</name>
    <name evidence="7" type="ORF">CLI86_01830</name>
    <name evidence="8" type="ORF">TFUB20_00745</name>
</gene>
<evidence type="ECO:0000313" key="9">
    <source>
        <dbReference type="Proteomes" id="UP000182057"/>
    </source>
</evidence>
<dbReference type="Pfam" id="PF00254">
    <property type="entry name" value="FKBP_C"/>
    <property type="match status" value="1"/>
</dbReference>
<dbReference type="EMBL" id="NSLJ01000003">
    <property type="protein sequence ID" value="PDP44869.1"/>
    <property type="molecule type" value="Genomic_DNA"/>
</dbReference>
<evidence type="ECO:0000259" key="6">
    <source>
        <dbReference type="PROSITE" id="PS50059"/>
    </source>
</evidence>
<organism evidence="8 9">
    <name type="scientific">Tannerella forsythia</name>
    <name type="common">Bacteroides forsythus</name>
    <dbReference type="NCBI Taxonomy" id="28112"/>
    <lineage>
        <taxon>Bacteria</taxon>
        <taxon>Pseudomonadati</taxon>
        <taxon>Bacteroidota</taxon>
        <taxon>Bacteroidia</taxon>
        <taxon>Bacteroidales</taxon>
        <taxon>Tannerellaceae</taxon>
        <taxon>Tannerella</taxon>
    </lineage>
</organism>
<dbReference type="Proteomes" id="UP000182057">
    <property type="component" value="Unassembled WGS sequence"/>
</dbReference>
<dbReference type="EMBL" id="FMMM01000026">
    <property type="protein sequence ID" value="SCQ19559.1"/>
    <property type="molecule type" value="Genomic_DNA"/>
</dbReference>
<proteinExistence type="inferred from homology"/>
<evidence type="ECO:0000256" key="2">
    <source>
        <dbReference type="ARBA" id="ARBA00023110"/>
    </source>
</evidence>
<accession>A0A1D3UHE7</accession>
<reference evidence="7 10" key="2">
    <citation type="submission" date="2017-09" db="EMBL/GenBank/DDBJ databases">
        <title>Phase variable restriction modification systems are present in the genome sequences of periodontal pathogens Prevotella intermedia, Tannerella forsythia and Porphyromonas gingivalis.</title>
        <authorList>
            <person name="Haigh R.D."/>
            <person name="Crawford L."/>
            <person name="Ralph J."/>
            <person name="Wanford J."/>
            <person name="Vartoukian S.R."/>
            <person name="Hijazib K."/>
            <person name="Wade W."/>
            <person name="Oggioni M.R."/>
        </authorList>
    </citation>
    <scope>NUCLEOTIDE SEQUENCE [LARGE SCALE GENOMIC DNA]</scope>
    <source>
        <strain evidence="7 10">WW11663</strain>
    </source>
</reference>
<evidence type="ECO:0000313" key="8">
    <source>
        <dbReference type="EMBL" id="SCQ19559.1"/>
    </source>
</evidence>
<dbReference type="GO" id="GO:0003755">
    <property type="term" value="F:peptidyl-prolyl cis-trans isomerase activity"/>
    <property type="evidence" value="ECO:0007669"/>
    <property type="project" value="UniProtKB-UniRule"/>
</dbReference>
<keyword evidence="2 3" id="KW-0697">Rotamase</keyword>
<dbReference type="Gene3D" id="3.10.50.40">
    <property type="match status" value="1"/>
</dbReference>
<dbReference type="PROSITE" id="PS50059">
    <property type="entry name" value="FKBP_PPIASE"/>
    <property type="match status" value="1"/>
</dbReference>
<dbReference type="RefSeq" id="WP_046824745.1">
    <property type="nucleotide sequence ID" value="NZ_CALHNL010000087.1"/>
</dbReference>
<dbReference type="PROSITE" id="PS51257">
    <property type="entry name" value="PROKAR_LIPOPROTEIN"/>
    <property type="match status" value="1"/>
</dbReference>
<keyword evidence="3 4" id="KW-0413">Isomerase</keyword>
<evidence type="ECO:0000256" key="3">
    <source>
        <dbReference type="PROSITE-ProRule" id="PRU00277"/>
    </source>
</evidence>
<evidence type="ECO:0000313" key="7">
    <source>
        <dbReference type="EMBL" id="PDP44869.1"/>
    </source>
</evidence>
<comment type="similarity">
    <text evidence="4">Belongs to the FKBP-type PPIase family.</text>
</comment>
<evidence type="ECO:0000256" key="4">
    <source>
        <dbReference type="RuleBase" id="RU003915"/>
    </source>
</evidence>
<reference evidence="8 9" key="1">
    <citation type="submission" date="2016-09" db="EMBL/GenBank/DDBJ databases">
        <authorList>
            <person name="Capua I."/>
            <person name="De Benedictis P."/>
            <person name="Joannis T."/>
            <person name="Lombin L.H."/>
            <person name="Cattoli G."/>
        </authorList>
    </citation>
    <scope>NUCLEOTIDE SEQUENCE [LARGE SCALE GENOMIC DNA]</scope>
    <source>
        <strain evidence="8 9">UB20</strain>
    </source>
</reference>